<feature type="compositionally biased region" description="Polar residues" evidence="1">
    <location>
        <begin position="31"/>
        <end position="44"/>
    </location>
</feature>
<accession>A0AAV1B295</accession>
<feature type="compositionally biased region" description="Basic and acidic residues" evidence="1">
    <location>
        <begin position="11"/>
        <end position="22"/>
    </location>
</feature>
<gene>
    <name evidence="2" type="ORF">VFH_VI027960</name>
</gene>
<dbReference type="Proteomes" id="UP001157006">
    <property type="component" value="Chromosome 6"/>
</dbReference>
<feature type="region of interest" description="Disordered" evidence="1">
    <location>
        <begin position="64"/>
        <end position="86"/>
    </location>
</feature>
<reference evidence="2 3" key="1">
    <citation type="submission" date="2023-01" db="EMBL/GenBank/DDBJ databases">
        <authorList>
            <person name="Kreplak J."/>
        </authorList>
    </citation>
    <scope>NUCLEOTIDE SEQUENCE [LARGE SCALE GENOMIC DNA]</scope>
</reference>
<keyword evidence="3" id="KW-1185">Reference proteome</keyword>
<protein>
    <recommendedName>
        <fullName evidence="4">ARID domain-containing protein</fullName>
    </recommendedName>
</protein>
<proteinExistence type="predicted"/>
<dbReference type="EMBL" id="OX451741">
    <property type="protein sequence ID" value="CAI8616417.1"/>
    <property type="molecule type" value="Genomic_DNA"/>
</dbReference>
<sequence length="247" mass="28014">MDSSLPTMIPEKTKTKTKDYKSKMKQKRNQTPKIDSGSESQTQFRQNRAFGTAWNTNVNIPKKPVSDNIITKPKPTIPQRQPKQPIQATQVTIETATLTQPTDTKSPENVNLIKNKIGVTFSQENDSAEPKTPVTSSRVRGKSKVQATPFYSAVNCSKCRFDRLETSSYWVGQIKLAETVGKHYVACGFFKLALKSQAEPIRNLKIELKRYLSRHGHLYVEKEWKNVAARFGLLKDESFTSEWNSTT</sequence>
<name>A0AAV1B295_VICFA</name>
<evidence type="ECO:0000256" key="1">
    <source>
        <dbReference type="SAM" id="MobiDB-lite"/>
    </source>
</evidence>
<dbReference type="PANTHER" id="PTHR34468">
    <property type="entry name" value="MICROTUBULE-ASSOCIATED FUTSCH-LIKE PROTEIN"/>
    <property type="match status" value="1"/>
</dbReference>
<dbReference type="PANTHER" id="PTHR34468:SF3">
    <property type="entry name" value="OS03G0288900 PROTEIN"/>
    <property type="match status" value="1"/>
</dbReference>
<organism evidence="2 3">
    <name type="scientific">Vicia faba</name>
    <name type="common">Broad bean</name>
    <name type="synonym">Faba vulgaris</name>
    <dbReference type="NCBI Taxonomy" id="3906"/>
    <lineage>
        <taxon>Eukaryota</taxon>
        <taxon>Viridiplantae</taxon>
        <taxon>Streptophyta</taxon>
        <taxon>Embryophyta</taxon>
        <taxon>Tracheophyta</taxon>
        <taxon>Spermatophyta</taxon>
        <taxon>Magnoliopsida</taxon>
        <taxon>eudicotyledons</taxon>
        <taxon>Gunneridae</taxon>
        <taxon>Pentapetalae</taxon>
        <taxon>rosids</taxon>
        <taxon>fabids</taxon>
        <taxon>Fabales</taxon>
        <taxon>Fabaceae</taxon>
        <taxon>Papilionoideae</taxon>
        <taxon>50 kb inversion clade</taxon>
        <taxon>NPAAA clade</taxon>
        <taxon>Hologalegina</taxon>
        <taxon>IRL clade</taxon>
        <taxon>Fabeae</taxon>
        <taxon>Vicia</taxon>
    </lineage>
</organism>
<evidence type="ECO:0000313" key="2">
    <source>
        <dbReference type="EMBL" id="CAI8616417.1"/>
    </source>
</evidence>
<evidence type="ECO:0000313" key="3">
    <source>
        <dbReference type="Proteomes" id="UP001157006"/>
    </source>
</evidence>
<dbReference type="AlphaFoldDB" id="A0AAV1B295"/>
<evidence type="ECO:0008006" key="4">
    <source>
        <dbReference type="Google" id="ProtNLM"/>
    </source>
</evidence>
<feature type="region of interest" description="Disordered" evidence="1">
    <location>
        <begin position="1"/>
        <end position="44"/>
    </location>
</feature>